<name>A0ABV5GYC2_9FLAO</name>
<dbReference type="InterPro" id="IPR011050">
    <property type="entry name" value="Pectin_lyase_fold/virulence"/>
</dbReference>
<evidence type="ECO:0000259" key="1">
    <source>
        <dbReference type="Pfam" id="PF13229"/>
    </source>
</evidence>
<dbReference type="Pfam" id="PF13229">
    <property type="entry name" value="Beta_helix"/>
    <property type="match status" value="1"/>
</dbReference>
<evidence type="ECO:0000313" key="2">
    <source>
        <dbReference type="EMBL" id="MFB9104655.1"/>
    </source>
</evidence>
<organism evidence="2 3">
    <name type="scientific">Algibacter miyuki</name>
    <dbReference type="NCBI Taxonomy" id="1306933"/>
    <lineage>
        <taxon>Bacteria</taxon>
        <taxon>Pseudomonadati</taxon>
        <taxon>Bacteroidota</taxon>
        <taxon>Flavobacteriia</taxon>
        <taxon>Flavobacteriales</taxon>
        <taxon>Flavobacteriaceae</taxon>
        <taxon>Algibacter</taxon>
    </lineage>
</organism>
<feature type="domain" description="Right handed beta helix" evidence="1">
    <location>
        <begin position="267"/>
        <end position="413"/>
    </location>
</feature>
<reference evidence="2 3" key="1">
    <citation type="submission" date="2024-09" db="EMBL/GenBank/DDBJ databases">
        <authorList>
            <person name="Sun Q."/>
            <person name="Mori K."/>
        </authorList>
    </citation>
    <scope>NUCLEOTIDE SEQUENCE [LARGE SCALE GENOMIC DNA]</scope>
    <source>
        <strain evidence="2 3">CECT 8300</strain>
    </source>
</reference>
<dbReference type="SMART" id="SM00710">
    <property type="entry name" value="PbH1"/>
    <property type="match status" value="5"/>
</dbReference>
<dbReference type="SUPFAM" id="SSF51126">
    <property type="entry name" value="Pectin lyase-like"/>
    <property type="match status" value="2"/>
</dbReference>
<keyword evidence="3" id="KW-1185">Reference proteome</keyword>
<dbReference type="Proteomes" id="UP001589590">
    <property type="component" value="Unassembled WGS sequence"/>
</dbReference>
<gene>
    <name evidence="2" type="ORF">ACFFU1_07085</name>
</gene>
<proteinExistence type="predicted"/>
<dbReference type="Gene3D" id="2.160.20.10">
    <property type="entry name" value="Single-stranded right-handed beta-helix, Pectin lyase-like"/>
    <property type="match status" value="1"/>
</dbReference>
<dbReference type="InterPro" id="IPR006626">
    <property type="entry name" value="PbH1"/>
</dbReference>
<protein>
    <submittedName>
        <fullName evidence="2">Right-handed parallel beta-helix repeat-containing protein</fullName>
    </submittedName>
</protein>
<dbReference type="InterPro" id="IPR012334">
    <property type="entry name" value="Pectin_lyas_fold"/>
</dbReference>
<accession>A0ABV5GYC2</accession>
<comment type="caution">
    <text evidence="2">The sequence shown here is derived from an EMBL/GenBank/DDBJ whole genome shotgun (WGS) entry which is preliminary data.</text>
</comment>
<sequence length="610" mass="67158">MAIAVVALVSCNNEEVYVDPEVSDSNITGSNEDVDSEAIYACDFGLNNVESNSTIIINCLLDLEGETINLPNNISLLGEGGDIINGTLNFSEGTYIDVALMNSSLILAGEKPAIRDVSFNFEPSRWGIVEGKVSDAVALKNREILNSMMVLAKNYGFNTLKIDEMDAYFEVGARVNNPKIKSEEAILIPSDFNLAMTDNTFIRVQPSNAHSYALIMVYESENISITGGNLVGDRWEHDYTPIIDLYGNSYDSHEWGHVMDIRGGVNVVIDGVRISDASGDGFQVAGSTIRNIDGTAGNSVISTGVVLKNSIIEASRRNALSLLDGDGILVENCDILDTALGTNPTGENYSSAGTWPKHGVSFEAWRVRNSDGSLYEYEKIENVILRGNRFKGNIYGDIVLFTGSFITVENNYFESRIGNKASNNIIIRNNVMQAGEIDGEPSEYGILIKSYLVNDEETNFNYEIYGNKIDGYKNAMVLSGENFDVHDNALTGFKSAISLGKRFYYSKFYNNTLETDLSTSYGYVARGADIKDINIKNENITVGRRSVDFYDVIADSEQGLVFDNCEFNTISRNKSNIDGCENITIKNSTFNVDFSVVDDSKNILFIDNNK</sequence>
<evidence type="ECO:0000313" key="3">
    <source>
        <dbReference type="Proteomes" id="UP001589590"/>
    </source>
</evidence>
<dbReference type="RefSeq" id="WP_377878828.1">
    <property type="nucleotide sequence ID" value="NZ_JBHMFA010000005.1"/>
</dbReference>
<dbReference type="InterPro" id="IPR039448">
    <property type="entry name" value="Beta_helix"/>
</dbReference>
<dbReference type="EMBL" id="JBHMFA010000005">
    <property type="protein sequence ID" value="MFB9104655.1"/>
    <property type="molecule type" value="Genomic_DNA"/>
</dbReference>